<organism evidence="2 3">
    <name type="scientific">Gonium pectorale</name>
    <name type="common">Green alga</name>
    <dbReference type="NCBI Taxonomy" id="33097"/>
    <lineage>
        <taxon>Eukaryota</taxon>
        <taxon>Viridiplantae</taxon>
        <taxon>Chlorophyta</taxon>
        <taxon>core chlorophytes</taxon>
        <taxon>Chlorophyceae</taxon>
        <taxon>CS clade</taxon>
        <taxon>Chlamydomonadales</taxon>
        <taxon>Volvocaceae</taxon>
        <taxon>Gonium</taxon>
    </lineage>
</organism>
<sequence length="227" mass="23588">MHTIQAPPGHPGQPAALIAYGFLEQQLTIDAPDPDLPAPVLKAGEHTAHGTTDILRHGADRGSGGHLGDHGVGVAATHSGSSLYPEELKGSIDKWLVVAATLEAVALAWVEPFAGKADDKAREDAKSAATTALEQIKVDLTAEAGRKFLTGASATIADVAVASALSPLFGSVLGKPLQAHFGPVLAWLGACHELPQFAKALGERRRIEGVGAMEREGNGRRRVAKGR</sequence>
<protein>
    <recommendedName>
        <fullName evidence="1">GST C-terminal domain-containing protein</fullName>
    </recommendedName>
</protein>
<dbReference type="AlphaFoldDB" id="A0A150GNF2"/>
<dbReference type="Gene3D" id="1.20.1050.10">
    <property type="match status" value="1"/>
</dbReference>
<keyword evidence="3" id="KW-1185">Reference proteome</keyword>
<comment type="caution">
    <text evidence="2">The sequence shown here is derived from an EMBL/GenBank/DDBJ whole genome shotgun (WGS) entry which is preliminary data.</text>
</comment>
<dbReference type="PANTHER" id="PTHR43986:SF1">
    <property type="entry name" value="ELONGATION FACTOR 1-GAMMA"/>
    <property type="match status" value="1"/>
</dbReference>
<name>A0A150GNF2_GONPE</name>
<evidence type="ECO:0000313" key="2">
    <source>
        <dbReference type="EMBL" id="KXZ51349.1"/>
    </source>
</evidence>
<gene>
    <name evidence="2" type="ORF">GPECTOR_13g837</name>
</gene>
<feature type="domain" description="GST C-terminal" evidence="1">
    <location>
        <begin position="85"/>
        <end position="210"/>
    </location>
</feature>
<dbReference type="SUPFAM" id="SSF47616">
    <property type="entry name" value="GST C-terminal domain-like"/>
    <property type="match status" value="1"/>
</dbReference>
<dbReference type="InterPro" id="IPR010987">
    <property type="entry name" value="Glutathione-S-Trfase_C-like"/>
</dbReference>
<evidence type="ECO:0000259" key="1">
    <source>
        <dbReference type="PROSITE" id="PS50405"/>
    </source>
</evidence>
<accession>A0A150GNF2</accession>
<dbReference type="InterPro" id="IPR050802">
    <property type="entry name" value="EF-GSTs"/>
</dbReference>
<dbReference type="PANTHER" id="PTHR43986">
    <property type="entry name" value="ELONGATION FACTOR 1-GAMMA"/>
    <property type="match status" value="1"/>
</dbReference>
<evidence type="ECO:0000313" key="3">
    <source>
        <dbReference type="Proteomes" id="UP000075714"/>
    </source>
</evidence>
<dbReference type="GO" id="GO:0006414">
    <property type="term" value="P:translational elongation"/>
    <property type="evidence" value="ECO:0007669"/>
    <property type="project" value="TreeGrafter"/>
</dbReference>
<reference evidence="3" key="1">
    <citation type="journal article" date="2016" name="Nat. Commun.">
        <title>The Gonium pectorale genome demonstrates co-option of cell cycle regulation during the evolution of multicellularity.</title>
        <authorList>
            <person name="Hanschen E.R."/>
            <person name="Marriage T.N."/>
            <person name="Ferris P.J."/>
            <person name="Hamaji T."/>
            <person name="Toyoda A."/>
            <person name="Fujiyama A."/>
            <person name="Neme R."/>
            <person name="Noguchi H."/>
            <person name="Minakuchi Y."/>
            <person name="Suzuki M."/>
            <person name="Kawai-Toyooka H."/>
            <person name="Smith D.R."/>
            <person name="Sparks H."/>
            <person name="Anderson J."/>
            <person name="Bakaric R."/>
            <person name="Luria V."/>
            <person name="Karger A."/>
            <person name="Kirschner M.W."/>
            <person name="Durand P.M."/>
            <person name="Michod R.E."/>
            <person name="Nozaki H."/>
            <person name="Olson B.J."/>
        </authorList>
    </citation>
    <scope>NUCLEOTIDE SEQUENCE [LARGE SCALE GENOMIC DNA]</scope>
    <source>
        <strain evidence="3">NIES-2863</strain>
    </source>
</reference>
<proteinExistence type="predicted"/>
<dbReference type="PROSITE" id="PS50405">
    <property type="entry name" value="GST_CTER"/>
    <property type="match status" value="1"/>
</dbReference>
<dbReference type="GO" id="GO:0005634">
    <property type="term" value="C:nucleus"/>
    <property type="evidence" value="ECO:0007669"/>
    <property type="project" value="TreeGrafter"/>
</dbReference>
<dbReference type="OrthoDB" id="249703at2759"/>
<dbReference type="GO" id="GO:0005737">
    <property type="term" value="C:cytoplasm"/>
    <property type="evidence" value="ECO:0007669"/>
    <property type="project" value="TreeGrafter"/>
</dbReference>
<dbReference type="EMBL" id="LSYV01000014">
    <property type="protein sequence ID" value="KXZ51349.1"/>
    <property type="molecule type" value="Genomic_DNA"/>
</dbReference>
<dbReference type="Proteomes" id="UP000075714">
    <property type="component" value="Unassembled WGS sequence"/>
</dbReference>
<dbReference type="InterPro" id="IPR036282">
    <property type="entry name" value="Glutathione-S-Trfase_C_sf"/>
</dbReference>
<dbReference type="STRING" id="33097.A0A150GNF2"/>